<dbReference type="SUPFAM" id="SSF55120">
    <property type="entry name" value="Pseudouridine synthase"/>
    <property type="match status" value="1"/>
</dbReference>
<keyword evidence="14" id="KW-1185">Reference proteome</keyword>
<evidence type="ECO:0000256" key="4">
    <source>
        <dbReference type="ARBA" id="ARBA00038922"/>
    </source>
</evidence>
<evidence type="ECO:0000256" key="5">
    <source>
        <dbReference type="ARBA" id="ARBA00039989"/>
    </source>
</evidence>
<dbReference type="Gene3D" id="3.10.290.10">
    <property type="entry name" value="RNA-binding S4 domain"/>
    <property type="match status" value="1"/>
</dbReference>
<dbReference type="SMART" id="SM00363">
    <property type="entry name" value="S4"/>
    <property type="match status" value="1"/>
</dbReference>
<dbReference type="Proteomes" id="UP000076625">
    <property type="component" value="Unassembled WGS sequence"/>
</dbReference>
<dbReference type="Gene3D" id="3.30.70.1560">
    <property type="entry name" value="Alpha-L RNA-binding motif"/>
    <property type="match status" value="1"/>
</dbReference>
<evidence type="ECO:0000256" key="6">
    <source>
        <dbReference type="ARBA" id="ARBA00041420"/>
    </source>
</evidence>
<comment type="caution">
    <text evidence="13">The sequence shown here is derived from an EMBL/GenBank/DDBJ whole genome shotgun (WGS) entry which is preliminary data.</text>
</comment>
<dbReference type="RefSeq" id="WP_066609516.1">
    <property type="nucleotide sequence ID" value="NZ_LQQU01000003.1"/>
</dbReference>
<dbReference type="InterPro" id="IPR020094">
    <property type="entry name" value="TruA/RsuA/RluB/E/F_N"/>
</dbReference>
<evidence type="ECO:0000256" key="7">
    <source>
        <dbReference type="ARBA" id="ARBA00041697"/>
    </source>
</evidence>
<evidence type="ECO:0000259" key="12">
    <source>
        <dbReference type="SMART" id="SM00363"/>
    </source>
</evidence>
<keyword evidence="11" id="KW-0694">RNA-binding</keyword>
<keyword evidence="1" id="KW-0413">Isomerase</keyword>
<organism evidence="13 14">
    <name type="scientific">Crenobacter luteus</name>
    <dbReference type="NCBI Taxonomy" id="1452487"/>
    <lineage>
        <taxon>Bacteria</taxon>
        <taxon>Pseudomonadati</taxon>
        <taxon>Pseudomonadota</taxon>
        <taxon>Betaproteobacteria</taxon>
        <taxon>Neisseriales</taxon>
        <taxon>Neisseriaceae</taxon>
        <taxon>Crenobacter</taxon>
    </lineage>
</organism>
<dbReference type="PROSITE" id="PS50889">
    <property type="entry name" value="S4"/>
    <property type="match status" value="1"/>
</dbReference>
<evidence type="ECO:0000256" key="11">
    <source>
        <dbReference type="PROSITE-ProRule" id="PRU00182"/>
    </source>
</evidence>
<evidence type="ECO:0000313" key="13">
    <source>
        <dbReference type="EMBL" id="KZE35095.1"/>
    </source>
</evidence>
<dbReference type="OrthoDB" id="9807213at2"/>
<comment type="catalytic activity">
    <reaction evidence="2">
        <text>uridine(35) in tRNA(Tyr) = pseudouridine(35) in tRNA(Tyr)</text>
        <dbReference type="Rhea" id="RHEA:60556"/>
        <dbReference type="Rhea" id="RHEA-COMP:15607"/>
        <dbReference type="Rhea" id="RHEA-COMP:15608"/>
        <dbReference type="ChEBI" id="CHEBI:65314"/>
        <dbReference type="ChEBI" id="CHEBI:65315"/>
    </reaction>
</comment>
<dbReference type="GO" id="GO:0003723">
    <property type="term" value="F:RNA binding"/>
    <property type="evidence" value="ECO:0007669"/>
    <property type="project" value="UniProtKB-KW"/>
</dbReference>
<evidence type="ECO:0000313" key="14">
    <source>
        <dbReference type="Proteomes" id="UP000076625"/>
    </source>
</evidence>
<dbReference type="InterPro" id="IPR020103">
    <property type="entry name" value="PsdUridine_synth_cat_dom_sf"/>
</dbReference>
<evidence type="ECO:0000256" key="9">
    <source>
        <dbReference type="ARBA" id="ARBA00042890"/>
    </source>
</evidence>
<dbReference type="Pfam" id="PF01479">
    <property type="entry name" value="S4"/>
    <property type="match status" value="1"/>
</dbReference>
<reference evidence="14" key="1">
    <citation type="submission" date="2016-01" db="EMBL/GenBank/DDBJ databases">
        <title>Draft genome of Chromobacterium sp. F49.</title>
        <authorList>
            <person name="Hong K.W."/>
        </authorList>
    </citation>
    <scope>NUCLEOTIDE SEQUENCE [LARGE SCALE GENOMIC DNA]</scope>
    <source>
        <strain evidence="14">CN10</strain>
    </source>
</reference>
<dbReference type="GO" id="GO:0001522">
    <property type="term" value="P:pseudouridine synthesis"/>
    <property type="evidence" value="ECO:0007669"/>
    <property type="project" value="InterPro"/>
</dbReference>
<evidence type="ECO:0000256" key="10">
    <source>
        <dbReference type="ARBA" id="ARBA00043147"/>
    </source>
</evidence>
<dbReference type="AlphaFoldDB" id="A0A165G4M0"/>
<dbReference type="EMBL" id="LQQU01000003">
    <property type="protein sequence ID" value="KZE35095.1"/>
    <property type="molecule type" value="Genomic_DNA"/>
</dbReference>
<evidence type="ECO:0000256" key="2">
    <source>
        <dbReference type="ARBA" id="ARBA00036390"/>
    </source>
</evidence>
<evidence type="ECO:0000256" key="3">
    <source>
        <dbReference type="ARBA" id="ARBA00036535"/>
    </source>
</evidence>
<dbReference type="InterPro" id="IPR042092">
    <property type="entry name" value="PsdUridine_s_RsuA/RluB/E/F_cat"/>
</dbReference>
<dbReference type="STRING" id="1452487.AVW16_04735"/>
<feature type="domain" description="RNA-binding S4" evidence="12">
    <location>
        <begin position="9"/>
        <end position="67"/>
    </location>
</feature>
<sequence>MTDSPSTEIRLSKRVSELAGCSRREADELIELGLVKVDDAVVDVLGSRVRPGQRVEVLPRPGGARLERVTLLLNKPAGGELAEPGLWALPARRDARDKSGVVFLRRHQQHLVQAGWLDDEAGGLAVLTQDEKLARQLGKHAADYEQEYLLALAAPLPDGALAALNATRELDGKALAAFRFSRQSDRQLRLVLRENRAGLVRRLAEAAGVEPVAIRRIRIGRLALGELAEGCWRYLCAYERF</sequence>
<dbReference type="InterPro" id="IPR036986">
    <property type="entry name" value="S4_RNA-bd_sf"/>
</dbReference>
<dbReference type="PANTHER" id="PTHR47683">
    <property type="entry name" value="PSEUDOURIDINE SYNTHASE FAMILY PROTEIN-RELATED"/>
    <property type="match status" value="1"/>
</dbReference>
<protein>
    <recommendedName>
        <fullName evidence="5">Dual-specificity RNA pseudouridine synthase RluF</fullName>
        <ecNumber evidence="4">5.4.99.21</ecNumber>
    </recommendedName>
    <alternativeName>
        <fullName evidence="7">23S rRNA pseudouridine(2604) synthase</fullName>
    </alternativeName>
    <alternativeName>
        <fullName evidence="9">Ribosomal large subunit pseudouridine synthase F</fullName>
    </alternativeName>
    <alternativeName>
        <fullName evidence="8">rRNA pseudouridylate synthase F</fullName>
    </alternativeName>
    <alternativeName>
        <fullName evidence="10">rRNA-uridine isomerase F</fullName>
    </alternativeName>
    <alternativeName>
        <fullName evidence="6">tRNA(Tyr) pseudouridine(35) synthase</fullName>
    </alternativeName>
</protein>
<dbReference type="PANTHER" id="PTHR47683:SF2">
    <property type="entry name" value="RNA-BINDING S4 DOMAIN-CONTAINING PROTEIN"/>
    <property type="match status" value="1"/>
</dbReference>
<dbReference type="Gene3D" id="3.30.70.580">
    <property type="entry name" value="Pseudouridine synthase I, catalytic domain, N-terminal subdomain"/>
    <property type="match status" value="1"/>
</dbReference>
<dbReference type="GO" id="GO:0160138">
    <property type="term" value="F:23S rRNA pseudouridine(2604) synthase activity"/>
    <property type="evidence" value="ECO:0007669"/>
    <property type="project" value="UniProtKB-EC"/>
</dbReference>
<accession>A0A165G4M0</accession>
<gene>
    <name evidence="13" type="ORF">AVW16_04735</name>
</gene>
<dbReference type="InterPro" id="IPR050343">
    <property type="entry name" value="RsuA_PseudoU_synthase"/>
</dbReference>
<name>A0A165G4M0_9NEIS</name>
<dbReference type="InterPro" id="IPR002942">
    <property type="entry name" value="S4_RNA-bd"/>
</dbReference>
<proteinExistence type="predicted"/>
<evidence type="ECO:0000256" key="8">
    <source>
        <dbReference type="ARBA" id="ARBA00042843"/>
    </source>
</evidence>
<dbReference type="SUPFAM" id="SSF55174">
    <property type="entry name" value="Alpha-L RNA-binding motif"/>
    <property type="match status" value="1"/>
</dbReference>
<evidence type="ECO:0000256" key="1">
    <source>
        <dbReference type="ARBA" id="ARBA00023235"/>
    </source>
</evidence>
<dbReference type="GO" id="GO:0006396">
    <property type="term" value="P:RNA processing"/>
    <property type="evidence" value="ECO:0007669"/>
    <property type="project" value="UniProtKB-ARBA"/>
</dbReference>
<dbReference type="EC" id="5.4.99.21" evidence="4"/>
<comment type="catalytic activity">
    <reaction evidence="3">
        <text>uridine(2604) in 23S rRNA = pseudouridine(2604) in 23S rRNA</text>
        <dbReference type="Rhea" id="RHEA:38875"/>
        <dbReference type="Rhea" id="RHEA-COMP:10093"/>
        <dbReference type="Rhea" id="RHEA-COMP:10094"/>
        <dbReference type="ChEBI" id="CHEBI:65314"/>
        <dbReference type="ChEBI" id="CHEBI:65315"/>
        <dbReference type="EC" id="5.4.99.21"/>
    </reaction>
</comment>